<evidence type="ECO:0000256" key="5">
    <source>
        <dbReference type="ARBA" id="ARBA00022705"/>
    </source>
</evidence>
<evidence type="ECO:0000256" key="10">
    <source>
        <dbReference type="ARBA" id="ARBA00022801"/>
    </source>
</evidence>
<dbReference type="Pfam" id="PF00799">
    <property type="entry name" value="Gemini_AL1"/>
    <property type="match status" value="1"/>
</dbReference>
<reference evidence="14" key="1">
    <citation type="submission" date="2020-10" db="EMBL/GenBank/DDBJ databases">
        <title>CRESS DNA virus dark matter in the feces of wild birds.</title>
        <authorList>
            <person name="Yang S."/>
            <person name="Zhang W."/>
        </authorList>
    </citation>
    <scope>NUCLEOTIDE SEQUENCE</scope>
    <source>
        <strain evidence="14">Par77cir6</strain>
    </source>
</reference>
<evidence type="ECO:0000256" key="8">
    <source>
        <dbReference type="ARBA" id="ARBA00022741"/>
    </source>
</evidence>
<keyword evidence="5" id="KW-0235">DNA replication</keyword>
<dbReference type="GO" id="GO:0042025">
    <property type="term" value="C:host cell nucleus"/>
    <property type="evidence" value="ECO:0007669"/>
    <property type="project" value="UniProtKB-SubCell"/>
</dbReference>
<evidence type="ECO:0000256" key="9">
    <source>
        <dbReference type="ARBA" id="ARBA00022759"/>
    </source>
</evidence>
<evidence type="ECO:0000256" key="3">
    <source>
        <dbReference type="ARBA" id="ARBA00022679"/>
    </source>
</evidence>
<dbReference type="GO" id="GO:0046872">
    <property type="term" value="F:metal ion binding"/>
    <property type="evidence" value="ECO:0007669"/>
    <property type="project" value="UniProtKB-KW"/>
</dbReference>
<accession>A0A8A4XC95</accession>
<dbReference type="Gene3D" id="3.40.1310.20">
    <property type="match status" value="1"/>
</dbReference>
<organism evidence="14">
    <name type="scientific">Lorikeet CRESS-DNA-virus sp</name>
    <dbReference type="NCBI Taxonomy" id="2815042"/>
    <lineage>
        <taxon>Viruses</taxon>
        <taxon>Monodnaviria</taxon>
        <taxon>Shotokuvirae</taxon>
        <taxon>Cressdnaviricota</taxon>
    </lineage>
</organism>
<evidence type="ECO:0000313" key="14">
    <source>
        <dbReference type="EMBL" id="QTE03384.1"/>
    </source>
</evidence>
<feature type="domain" description="CRESS-DNA virus Rep endonuclease" evidence="13">
    <location>
        <begin position="6"/>
        <end position="105"/>
    </location>
</feature>
<keyword evidence="8" id="KW-0547">Nucleotide-binding</keyword>
<dbReference type="GO" id="GO:0003677">
    <property type="term" value="F:DNA binding"/>
    <property type="evidence" value="ECO:0007669"/>
    <property type="project" value="UniProtKB-KW"/>
</dbReference>
<dbReference type="GO" id="GO:0016779">
    <property type="term" value="F:nucleotidyltransferase activity"/>
    <property type="evidence" value="ECO:0007669"/>
    <property type="project" value="UniProtKB-KW"/>
</dbReference>
<keyword evidence="9" id="KW-0255">Endonuclease</keyword>
<protein>
    <submittedName>
        <fullName evidence="14">Replication-associated protein</fullName>
    </submittedName>
</protein>
<keyword evidence="3" id="KW-0808">Transferase</keyword>
<evidence type="ECO:0000256" key="4">
    <source>
        <dbReference type="ARBA" id="ARBA00022695"/>
    </source>
</evidence>
<comment type="subcellular location">
    <subcellularLocation>
        <location evidence="1">Host nucleus</location>
    </subcellularLocation>
</comment>
<dbReference type="Pfam" id="PF08283">
    <property type="entry name" value="Gemini_AL1_M"/>
    <property type="match status" value="1"/>
</dbReference>
<dbReference type="GO" id="GO:0016888">
    <property type="term" value="F:DNA endonuclease activity, producing 5'-phosphomonoesters"/>
    <property type="evidence" value="ECO:0007669"/>
    <property type="project" value="InterPro"/>
</dbReference>
<dbReference type="GO" id="GO:0005198">
    <property type="term" value="F:structural molecule activity"/>
    <property type="evidence" value="ECO:0007669"/>
    <property type="project" value="InterPro"/>
</dbReference>
<keyword evidence="4" id="KW-0548">Nucleotidyltransferase</keyword>
<dbReference type="InterPro" id="IPR049912">
    <property type="entry name" value="CRESS_DNA_REP"/>
</dbReference>
<dbReference type="GO" id="GO:0000166">
    <property type="term" value="F:nucleotide binding"/>
    <property type="evidence" value="ECO:0007669"/>
    <property type="project" value="UniProtKB-KW"/>
</dbReference>
<evidence type="ECO:0000256" key="6">
    <source>
        <dbReference type="ARBA" id="ARBA00022722"/>
    </source>
</evidence>
<keyword evidence="7" id="KW-0479">Metal-binding</keyword>
<evidence type="ECO:0000256" key="2">
    <source>
        <dbReference type="ARBA" id="ARBA00022562"/>
    </source>
</evidence>
<dbReference type="GO" id="GO:0006260">
    <property type="term" value="P:DNA replication"/>
    <property type="evidence" value="ECO:0007669"/>
    <property type="project" value="UniProtKB-KW"/>
</dbReference>
<keyword evidence="12" id="KW-0238">DNA-binding</keyword>
<name>A0A8A4XC95_9VIRU</name>
<keyword evidence="6" id="KW-0540">Nuclease</keyword>
<evidence type="ECO:0000256" key="7">
    <source>
        <dbReference type="ARBA" id="ARBA00022723"/>
    </source>
</evidence>
<keyword evidence="11" id="KW-0190">Covalent protein-DNA linkage</keyword>
<evidence type="ECO:0000259" key="13">
    <source>
        <dbReference type="PROSITE" id="PS52020"/>
    </source>
</evidence>
<keyword evidence="2" id="KW-1048">Host nucleus</keyword>
<dbReference type="InterPro" id="IPR001301">
    <property type="entry name" value="Gemini_AL1_CLV"/>
</dbReference>
<dbReference type="EMBL" id="MW182767">
    <property type="protein sequence ID" value="QTE03384.1"/>
    <property type="molecule type" value="Genomic_DNA"/>
</dbReference>
<evidence type="ECO:0000256" key="11">
    <source>
        <dbReference type="ARBA" id="ARBA00023124"/>
    </source>
</evidence>
<dbReference type="PRINTS" id="PR00228">
    <property type="entry name" value="GEMCOATCLVL1"/>
</dbReference>
<evidence type="ECO:0000256" key="12">
    <source>
        <dbReference type="ARBA" id="ARBA00023125"/>
    </source>
</evidence>
<dbReference type="InterPro" id="IPR022692">
    <property type="entry name" value="Gemini_AL1_REP_central"/>
</dbReference>
<dbReference type="SUPFAM" id="SSF55464">
    <property type="entry name" value="Origin of replication-binding domain, RBD-like"/>
    <property type="match status" value="1"/>
</dbReference>
<keyword evidence="10" id="KW-0378">Hydrolase</keyword>
<proteinExistence type="predicted"/>
<evidence type="ECO:0000256" key="1">
    <source>
        <dbReference type="ARBA" id="ARBA00004147"/>
    </source>
</evidence>
<dbReference type="PROSITE" id="PS52020">
    <property type="entry name" value="CRESS_DNA_REP"/>
    <property type="match status" value="1"/>
</dbReference>
<sequence>MAAAFRFNAKTAFLTYPQCDATKEDLLAHLIALPVPPVYVIVSRELHEDGMPHLHAVVCWKTKVDRSGDMFHFGISRAHIQPARSIVKCIEYVKKDGDFVEHGVTPDKKQAWLEVFQAVDKRDFWTKMVDLSPRDVVMNHEKLEYFANKKFCGENRTRVAPVDLQEFILPDALSTWLRDEFNGTHRRRKSLVLYGASRLGKTEWARSLGHHMYFNALANFKDKWDDDAGYVIFDDFGIDFIPNRKGFFGGQEEFEITGKYMKVKSVTWGKVCIYLCNDKPDYGKDKQWFMANVVEIELINKLY</sequence>